<dbReference type="AlphaFoldDB" id="A0A857JCU8"/>
<feature type="compositionally biased region" description="Low complexity" evidence="1">
    <location>
        <begin position="578"/>
        <end position="593"/>
    </location>
</feature>
<feature type="compositionally biased region" description="Acidic residues" evidence="1">
    <location>
        <begin position="532"/>
        <end position="549"/>
    </location>
</feature>
<dbReference type="PANTHER" id="PTHR35565">
    <property type="entry name" value="CYTOPLASMIC PROTEIN-RELATED"/>
    <property type="match status" value="1"/>
</dbReference>
<evidence type="ECO:0000313" key="4">
    <source>
        <dbReference type="Proteomes" id="UP000464787"/>
    </source>
</evidence>
<gene>
    <name evidence="3" type="ORF">GT347_24830</name>
</gene>
<keyword evidence="4" id="KW-1185">Reference proteome</keyword>
<dbReference type="Proteomes" id="UP000464787">
    <property type="component" value="Chromosome"/>
</dbReference>
<protein>
    <recommendedName>
        <fullName evidence="2">TssC1 N-terminal domain-containing protein</fullName>
    </recommendedName>
</protein>
<organism evidence="3 4">
    <name type="scientific">Xylophilus rhododendri</name>
    <dbReference type="NCBI Taxonomy" id="2697032"/>
    <lineage>
        <taxon>Bacteria</taxon>
        <taxon>Pseudomonadati</taxon>
        <taxon>Pseudomonadota</taxon>
        <taxon>Betaproteobacteria</taxon>
        <taxon>Burkholderiales</taxon>
        <taxon>Xylophilus</taxon>
    </lineage>
</organism>
<feature type="region of interest" description="Disordered" evidence="1">
    <location>
        <begin position="482"/>
        <end position="549"/>
    </location>
</feature>
<name>A0A857JCU8_9BURK</name>
<feature type="compositionally biased region" description="Acidic residues" evidence="1">
    <location>
        <begin position="594"/>
        <end position="606"/>
    </location>
</feature>
<sequence>MSTDWTPNFGGIGQNPPSWNTKRPMRIAILGDFGGGALAGRLETGAALAKRKPLKVEFDTLEDALGRLQLEMTLPLGAGGAPVQVAVSELESFHPDELYRNLEVFTALASLRKRLNNTATFAAAAAEMKDWGLDTDPAASQVALRSRAKGAAPSGGSTLDDFARLTGRAPAAQGAEVSVNALLRKLVSPFVVPAAAPNKDALVASLDKALSDAMRAVLHQPDFQNIESLWRGVDFLLRRLETSHQLQVQLIDISAEELAADLSSVDDLADSGLYQLLVSKPAEDADGGYAYIAGCFRFEATPPHAELLGRAARVAAHAGAPFITAIAPDAFTDRREPPHRLVREAFEALKDLPDASYLALMAPRFLLRHPYGKKSDPISSFSFEEFTRAEGLRGMLWGHPALLAVSVLATRGAELNIGDLAFHYFVDGDGDTIALPCTERLIGTEAATLLRDFGINAVMARKGEAMVRLAGLEALNGDGLASAVGAPRKKPADSRASIGSAASERVKTEWTPAARSAGTVGMSAPAQKLAAEEAEAETQEDAATESSVDDELAALLDTPAAEVPASGEQPAAEDDELAALLASLADPEPAAADAEAEPAAAEDEMDADLKALLASLG</sequence>
<evidence type="ECO:0000313" key="3">
    <source>
        <dbReference type="EMBL" id="QHJ00930.1"/>
    </source>
</evidence>
<evidence type="ECO:0000259" key="2">
    <source>
        <dbReference type="Pfam" id="PF05943"/>
    </source>
</evidence>
<feature type="region of interest" description="Disordered" evidence="1">
    <location>
        <begin position="561"/>
        <end position="617"/>
    </location>
</feature>
<dbReference type="RefSeq" id="WP_160554739.1">
    <property type="nucleotide sequence ID" value="NZ_CP047650.1"/>
</dbReference>
<accession>A0A857JCU8</accession>
<dbReference type="InterPro" id="IPR008312">
    <property type="entry name" value="T6SS_TssB1"/>
</dbReference>
<dbReference type="Pfam" id="PF05591">
    <property type="entry name" value="T6SS_VipA"/>
    <property type="match status" value="1"/>
</dbReference>
<dbReference type="Pfam" id="PF05943">
    <property type="entry name" value="VipB"/>
    <property type="match status" value="1"/>
</dbReference>
<proteinExistence type="predicted"/>
<dbReference type="InterPro" id="IPR010269">
    <property type="entry name" value="T6SS_TssC-like"/>
</dbReference>
<feature type="domain" description="TssC1 N-terminal" evidence="2">
    <location>
        <begin position="200"/>
        <end position="409"/>
    </location>
</feature>
<dbReference type="KEGG" id="xyk:GT347_24830"/>
<evidence type="ECO:0000256" key="1">
    <source>
        <dbReference type="SAM" id="MobiDB-lite"/>
    </source>
</evidence>
<dbReference type="EMBL" id="CP047650">
    <property type="protein sequence ID" value="QHJ00930.1"/>
    <property type="molecule type" value="Genomic_DNA"/>
</dbReference>
<dbReference type="InterPro" id="IPR044031">
    <property type="entry name" value="TssC1_N"/>
</dbReference>
<dbReference type="PANTHER" id="PTHR35565:SF1">
    <property type="entry name" value="TYPE VI SECRETION SYSTEM CONTRACTILE SHEATH LARGE SUBUNIT"/>
    <property type="match status" value="1"/>
</dbReference>
<reference evidence="3 4" key="1">
    <citation type="submission" date="2020-01" db="EMBL/GenBank/DDBJ databases">
        <title>Genome sequencing of strain KACC 21265.</title>
        <authorList>
            <person name="Heo J."/>
            <person name="Kim S.-J."/>
            <person name="Kim J.-S."/>
            <person name="Hong S.-B."/>
            <person name="Kwon S.-W."/>
        </authorList>
    </citation>
    <scope>NUCLEOTIDE SEQUENCE [LARGE SCALE GENOMIC DNA]</scope>
    <source>
        <strain evidence="3 4">KACC 21265</strain>
    </source>
</reference>